<name>A0A176JZ88_9BACT</name>
<dbReference type="InterPro" id="IPR001638">
    <property type="entry name" value="Solute-binding_3/MltF_N"/>
</dbReference>
<evidence type="ECO:0000313" key="4">
    <source>
        <dbReference type="EMBL" id="OAA29352.1"/>
    </source>
</evidence>
<dbReference type="CDD" id="cd00077">
    <property type="entry name" value="HDc"/>
    <property type="match status" value="1"/>
</dbReference>
<dbReference type="OrthoDB" id="9759601at2"/>
<evidence type="ECO:0000256" key="1">
    <source>
        <dbReference type="SAM" id="Phobius"/>
    </source>
</evidence>
<dbReference type="AlphaFoldDB" id="A0A176JZ88"/>
<evidence type="ECO:0000313" key="5">
    <source>
        <dbReference type="Proteomes" id="UP000077339"/>
    </source>
</evidence>
<dbReference type="InterPro" id="IPR006674">
    <property type="entry name" value="HD_domain"/>
</dbReference>
<dbReference type="PANTHER" id="PTHR43155">
    <property type="entry name" value="CYCLIC DI-GMP PHOSPHODIESTERASE PA4108-RELATED"/>
    <property type="match status" value="1"/>
</dbReference>
<organism evidence="4 5">
    <name type="scientific">Kosmotoga arenicorallina S304</name>
    <dbReference type="NCBI Taxonomy" id="1453497"/>
    <lineage>
        <taxon>Bacteria</taxon>
        <taxon>Thermotogati</taxon>
        <taxon>Thermotogota</taxon>
        <taxon>Thermotogae</taxon>
        <taxon>Kosmotogales</taxon>
        <taxon>Kosmotogaceae</taxon>
        <taxon>Kosmotoga</taxon>
    </lineage>
</organism>
<dbReference type="PATRIC" id="fig|1453497.3.peg.438"/>
<accession>A0A176JZ88</accession>
<reference evidence="4 5" key="1">
    <citation type="submission" date="2014-02" db="EMBL/GenBank/DDBJ databases">
        <title>Kosmotoga genome sequencing.</title>
        <authorList>
            <person name="Pollo S.M."/>
            <person name="Charchuk R."/>
            <person name="Nesbo C.L."/>
        </authorList>
    </citation>
    <scope>NUCLEOTIDE SEQUENCE [LARGE SCALE GENOMIC DNA]</scope>
    <source>
        <strain evidence="4 5">S304</strain>
    </source>
</reference>
<dbReference type="SUPFAM" id="SSF109604">
    <property type="entry name" value="HD-domain/PDEase-like"/>
    <property type="match status" value="1"/>
</dbReference>
<dbReference type="SMART" id="SM00062">
    <property type="entry name" value="PBPb"/>
    <property type="match status" value="1"/>
</dbReference>
<dbReference type="SUPFAM" id="SSF53850">
    <property type="entry name" value="Periplasmic binding protein-like II"/>
    <property type="match status" value="1"/>
</dbReference>
<dbReference type="InterPro" id="IPR037522">
    <property type="entry name" value="HD_GYP_dom"/>
</dbReference>
<sequence length="648" mass="73129">MLLISIPLFAGNTLLVGIYQNAPLNYMDGNTPRGFFVDLVTDWALASGYELSFVYGEFPDLLRKIKNNEIDLLLNVAKSPEREKFMAFNDTSLFTNYGVVIVKSTSNIISIPQLSGKKIGVLIKDIHETFLDKFLTMENITVKKVYYQSYEEVVNAVIIGDVDAGLVNYSLSIYYLNNGLGLKTAIEKLGPADLYIGLSKKRQELKASLDSFFQGQLKDKGSTYYSVLEKWFGKYLMPSTDEEKTKRLLTVSIIIIGISTLGTLVAVFSYRVIKSRLHQSEIHVEEPNKLLLDAVATFADMNPNVSDRIFFEKLLDLALEFIPEADSGCVSTVSDGVWKFKAVRGYDSSLYDLEIPAEYLIKAKEKAIIVKNISDYNEEELPKEYQKAFTKAGASKIKATLMVGYYINGEYLGNISLDTKKGIQFSESSRMKLEYLGKIASQFFRMKQITELENQAKEEVIYALVRALETGDPYTSGHSVRVANYAIMLGKKLNLNEDELNTLKWAALLHDIGKIGVPREILLKTGKLNAYELQIIREHVKTGVDMLKDFHSLKKMIPIIATHHECWDGKGYPEGLKGEEIPLLSRILSIVDAYDAMRSNRPYRAPMSFEEALEEIIKNAGTQFDPQIVRVFVEYVHEIDLTLSMEEG</sequence>
<evidence type="ECO:0000259" key="2">
    <source>
        <dbReference type="PROSITE" id="PS51831"/>
    </source>
</evidence>
<dbReference type="InterPro" id="IPR003607">
    <property type="entry name" value="HD/PDEase_dom"/>
</dbReference>
<dbReference type="SMART" id="SM00471">
    <property type="entry name" value="HDc"/>
    <property type="match status" value="1"/>
</dbReference>
<dbReference type="InterPro" id="IPR006675">
    <property type="entry name" value="HDIG_dom"/>
</dbReference>
<dbReference type="STRING" id="1453497.AT15_02200"/>
<dbReference type="PROSITE" id="PS51832">
    <property type="entry name" value="HD_GYP"/>
    <property type="match status" value="1"/>
</dbReference>
<keyword evidence="1" id="KW-1133">Transmembrane helix</keyword>
<comment type="caution">
    <text evidence="4">The sequence shown here is derived from an EMBL/GenBank/DDBJ whole genome shotgun (WGS) entry which is preliminary data.</text>
</comment>
<dbReference type="Pfam" id="PF13487">
    <property type="entry name" value="HD_5"/>
    <property type="match status" value="1"/>
</dbReference>
<dbReference type="Gene3D" id="1.10.3210.10">
    <property type="entry name" value="Hypothetical protein af1432"/>
    <property type="match status" value="1"/>
</dbReference>
<keyword evidence="1" id="KW-0472">Membrane</keyword>
<proteinExistence type="predicted"/>
<dbReference type="NCBIfam" id="TIGR00277">
    <property type="entry name" value="HDIG"/>
    <property type="match status" value="1"/>
</dbReference>
<gene>
    <name evidence="4" type="ORF">AT15_02200</name>
</gene>
<dbReference type="Pfam" id="PF00497">
    <property type="entry name" value="SBP_bac_3"/>
    <property type="match status" value="1"/>
</dbReference>
<keyword evidence="1" id="KW-0812">Transmembrane</keyword>
<dbReference type="Proteomes" id="UP000077339">
    <property type="component" value="Unassembled WGS sequence"/>
</dbReference>
<protein>
    <submittedName>
        <fullName evidence="4">Uncharacterized protein</fullName>
    </submittedName>
</protein>
<keyword evidence="5" id="KW-1185">Reference proteome</keyword>
<feature type="domain" description="HD-GYP" evidence="3">
    <location>
        <begin position="453"/>
        <end position="648"/>
    </location>
</feature>
<feature type="transmembrane region" description="Helical" evidence="1">
    <location>
        <begin position="248"/>
        <end position="270"/>
    </location>
</feature>
<dbReference type="PROSITE" id="PS51831">
    <property type="entry name" value="HD"/>
    <property type="match status" value="1"/>
</dbReference>
<evidence type="ECO:0000259" key="3">
    <source>
        <dbReference type="PROSITE" id="PS51832"/>
    </source>
</evidence>
<dbReference type="EMBL" id="JFHK01000019">
    <property type="protein sequence ID" value="OAA29352.1"/>
    <property type="molecule type" value="Genomic_DNA"/>
</dbReference>
<dbReference type="Gene3D" id="3.40.190.10">
    <property type="entry name" value="Periplasmic binding protein-like II"/>
    <property type="match status" value="2"/>
</dbReference>
<feature type="domain" description="HD" evidence="2">
    <location>
        <begin position="475"/>
        <end position="597"/>
    </location>
</feature>
<dbReference type="RefSeq" id="WP_068348236.1">
    <property type="nucleotide sequence ID" value="NZ_JFHK01000019.1"/>
</dbReference>